<reference evidence="2 3" key="1">
    <citation type="submission" date="2020-08" db="EMBL/GenBank/DDBJ databases">
        <title>Genome Sequencing of Nocardia wallacei strain FMUON74 and assembly.</title>
        <authorList>
            <person name="Toyokawa M."/>
            <person name="Uesaka K."/>
        </authorList>
    </citation>
    <scope>NUCLEOTIDE SEQUENCE [LARGE SCALE GENOMIC DNA]</scope>
    <source>
        <strain evidence="2 3">FMUON74</strain>
    </source>
</reference>
<proteinExistence type="predicted"/>
<dbReference type="AlphaFoldDB" id="A0A7G1KHC4"/>
<name>A0A7G1KHC4_9NOCA</name>
<evidence type="ECO:0000313" key="3">
    <source>
        <dbReference type="Proteomes" id="UP000516173"/>
    </source>
</evidence>
<gene>
    <name evidence="2" type="ORF">NWFMUON74_23070</name>
</gene>
<evidence type="ECO:0000313" key="2">
    <source>
        <dbReference type="EMBL" id="BCK54535.1"/>
    </source>
</evidence>
<evidence type="ECO:0000256" key="1">
    <source>
        <dbReference type="SAM" id="MobiDB-lite"/>
    </source>
</evidence>
<dbReference type="KEGG" id="nwl:NWFMUON74_23070"/>
<protein>
    <submittedName>
        <fullName evidence="2">Uncharacterized protein</fullName>
    </submittedName>
</protein>
<dbReference type="EMBL" id="AP023396">
    <property type="protein sequence ID" value="BCK54535.1"/>
    <property type="molecule type" value="Genomic_DNA"/>
</dbReference>
<feature type="compositionally biased region" description="Basic and acidic residues" evidence="1">
    <location>
        <begin position="71"/>
        <end position="91"/>
    </location>
</feature>
<organism evidence="2 3">
    <name type="scientific">Nocardia wallacei</name>
    <dbReference type="NCBI Taxonomy" id="480035"/>
    <lineage>
        <taxon>Bacteria</taxon>
        <taxon>Bacillati</taxon>
        <taxon>Actinomycetota</taxon>
        <taxon>Actinomycetes</taxon>
        <taxon>Mycobacteriales</taxon>
        <taxon>Nocardiaceae</taxon>
        <taxon>Nocardia</taxon>
    </lineage>
</organism>
<dbReference type="Proteomes" id="UP000516173">
    <property type="component" value="Chromosome"/>
</dbReference>
<sequence length="117" mass="12417">MITLNAMSTSAIPSRRCPCSISPARLSVRVVAPTPRASIDQPLPIPRPSTASGAVFDRARGAGRRVAEVRPRVVDPRGVDPVRDPAERDRAGALPRVDPARAREVVVPRDLPAIASG</sequence>
<feature type="region of interest" description="Disordered" evidence="1">
    <location>
        <begin position="71"/>
        <end position="96"/>
    </location>
</feature>
<accession>A0A7G1KHC4</accession>
<keyword evidence="3" id="KW-1185">Reference proteome</keyword>